<reference evidence="4" key="1">
    <citation type="submission" date="2018-08" db="EMBL/GenBank/DDBJ databases">
        <authorList>
            <person name="Rossello M."/>
        </authorList>
    </citation>
    <scope>NUCLEOTIDE SEQUENCE [LARGE SCALE GENOMIC DNA]</scope>
    <source>
        <strain evidence="4">cv. Chinese Spring</strain>
    </source>
</reference>
<dbReference type="Gramene" id="TraesPARA_EIv1.0_2152510.1">
    <property type="protein sequence ID" value="TraesPARA_EIv1.0_2152510.1.CDS1"/>
    <property type="gene ID" value="TraesPARA_EIv1.0_2152510"/>
</dbReference>
<accession>A0A3B6QK68</accession>
<dbReference type="PANTHER" id="PTHR33227">
    <property type="entry name" value="STIGMA-SPECIFIC STIG1-LIKE PROTEIN 3"/>
    <property type="match status" value="1"/>
</dbReference>
<evidence type="ECO:0000256" key="3">
    <source>
        <dbReference type="SAM" id="SignalP"/>
    </source>
</evidence>
<dbReference type="OMA" id="CVDTNFD"/>
<comment type="similarity">
    <text evidence="1">Belongs to the STIG1 family.</text>
</comment>
<feature type="chain" id="PRO_5043179582" description="Stigma-specific STIG1-like protein 1" evidence="3">
    <location>
        <begin position="24"/>
        <end position="134"/>
    </location>
</feature>
<dbReference type="Gramene" id="TraesCAD_scaffold_054762_01G000100.1">
    <property type="protein sequence ID" value="TraesCAD_scaffold_054762_01G000100.1"/>
    <property type="gene ID" value="TraesCAD_scaffold_054762_01G000100"/>
</dbReference>
<dbReference type="Proteomes" id="UP000019116">
    <property type="component" value="Chromosome 6D"/>
</dbReference>
<evidence type="ECO:0000256" key="1">
    <source>
        <dbReference type="ARBA" id="ARBA00006010"/>
    </source>
</evidence>
<organism evidence="4">
    <name type="scientific">Triticum aestivum</name>
    <name type="common">Wheat</name>
    <dbReference type="NCBI Taxonomy" id="4565"/>
    <lineage>
        <taxon>Eukaryota</taxon>
        <taxon>Viridiplantae</taxon>
        <taxon>Streptophyta</taxon>
        <taxon>Embryophyta</taxon>
        <taxon>Tracheophyta</taxon>
        <taxon>Spermatophyta</taxon>
        <taxon>Magnoliopsida</taxon>
        <taxon>Liliopsida</taxon>
        <taxon>Poales</taxon>
        <taxon>Poaceae</taxon>
        <taxon>BOP clade</taxon>
        <taxon>Pooideae</taxon>
        <taxon>Triticodae</taxon>
        <taxon>Triticeae</taxon>
        <taxon>Triticinae</taxon>
        <taxon>Triticum</taxon>
    </lineage>
</organism>
<evidence type="ECO:0000313" key="4">
    <source>
        <dbReference type="EnsemblPlants" id="TraesCS6D02G259400.1.cds1"/>
    </source>
</evidence>
<keyword evidence="5" id="KW-1185">Reference proteome</keyword>
<dbReference type="PANTHER" id="PTHR33227:SF31">
    <property type="entry name" value="4FE-4S FERREDOXIN-TYPE DOMAIN-CONTAINING PROTEIN"/>
    <property type="match status" value="1"/>
</dbReference>
<dbReference type="InterPro" id="IPR006969">
    <property type="entry name" value="Stig-like"/>
</dbReference>
<evidence type="ECO:0000256" key="2">
    <source>
        <dbReference type="ARBA" id="ARBA00022729"/>
    </source>
</evidence>
<reference evidence="4" key="2">
    <citation type="submission" date="2018-10" db="UniProtKB">
        <authorList>
            <consortium name="EnsemblPlants"/>
        </authorList>
    </citation>
    <scope>IDENTIFICATION</scope>
</reference>
<name>A0A3B6QK68_WHEAT</name>
<dbReference type="Gramene" id="TraesROB_scaffold_060093_01G000100.1">
    <property type="protein sequence ID" value="TraesROB_scaffold_060093_01G000100.1"/>
    <property type="gene ID" value="TraesROB_scaffold_060093_01G000100"/>
</dbReference>
<dbReference type="Gramene" id="TraesCS6D02G259400.1">
    <property type="protein sequence ID" value="TraesCS6D02G259400.1.cds1"/>
    <property type="gene ID" value="TraesCS6D02G259400"/>
</dbReference>
<dbReference type="EnsemblPlants" id="TraesCS6D02G259400.1">
    <property type="protein sequence ID" value="TraesCS6D02G259400.1.cds1"/>
    <property type="gene ID" value="TraesCS6D02G259400"/>
</dbReference>
<dbReference type="OrthoDB" id="776013at2759"/>
<dbReference type="Gramene" id="TraesCS6D03G0625100.1">
    <property type="protein sequence ID" value="TraesCS6D03G0625100.1.CDS1"/>
    <property type="gene ID" value="TraesCS6D03G0625100"/>
</dbReference>
<evidence type="ECO:0008006" key="6">
    <source>
        <dbReference type="Google" id="ProtNLM"/>
    </source>
</evidence>
<evidence type="ECO:0000313" key="5">
    <source>
        <dbReference type="Proteomes" id="UP000019116"/>
    </source>
</evidence>
<feature type="signal peptide" evidence="3">
    <location>
        <begin position="1"/>
        <end position="23"/>
    </location>
</feature>
<proteinExistence type="inferred from homology"/>
<dbReference type="Gramene" id="TraesCLE_scaffold_058334_01G000100.1">
    <property type="protein sequence ID" value="TraesCLE_scaffold_058334_01G000100.1"/>
    <property type="gene ID" value="TraesCLE_scaffold_058334_01G000100"/>
</dbReference>
<dbReference type="AlphaFoldDB" id="A0A3B6QK68"/>
<keyword evidence="2 3" id="KW-0732">Signal</keyword>
<dbReference type="Gramene" id="TraesWEE_scaffold_050837_01G000200.1">
    <property type="protein sequence ID" value="TraesWEE_scaffold_050837_01G000200.1"/>
    <property type="gene ID" value="TraesWEE_scaffold_050837_01G000200"/>
</dbReference>
<protein>
    <recommendedName>
        <fullName evidence="6">Stigma-specific STIG1-like protein 1</fullName>
    </recommendedName>
</protein>
<dbReference type="STRING" id="4565.A0A3B6QK68"/>
<sequence length="134" mass="13682">MMANAAFLLLITVLATTSGIASATAASSGAQWPSARRSRFLLAGGAAHLPLSAYECSKKSAEACLATGTTCCSGQCVDTVASAQHCGGCNKACKHGRTCCGGRCVDLLSDKKNCGTCSNRCSSKCSYGFCDYAQ</sequence>
<dbReference type="Pfam" id="PF04885">
    <property type="entry name" value="Stig1"/>
    <property type="match status" value="1"/>
</dbReference>